<evidence type="ECO:0000313" key="3">
    <source>
        <dbReference type="Proteomes" id="UP001234989"/>
    </source>
</evidence>
<dbReference type="Proteomes" id="UP001234989">
    <property type="component" value="Chromosome 12"/>
</dbReference>
<dbReference type="InterPro" id="IPR043128">
    <property type="entry name" value="Rev_trsase/Diguanyl_cyclase"/>
</dbReference>
<keyword evidence="3" id="KW-1185">Reference proteome</keyword>
<evidence type="ECO:0000259" key="1">
    <source>
        <dbReference type="Pfam" id="PF24626"/>
    </source>
</evidence>
<dbReference type="Gene3D" id="3.30.70.270">
    <property type="match status" value="1"/>
</dbReference>
<reference evidence="2" key="1">
    <citation type="submission" date="2023-08" db="EMBL/GenBank/DDBJ databases">
        <title>A de novo genome assembly of Solanum verrucosum Schlechtendal, a Mexican diploid species geographically isolated from the other diploid A-genome species in potato relatives.</title>
        <authorList>
            <person name="Hosaka K."/>
        </authorList>
    </citation>
    <scope>NUCLEOTIDE SEQUENCE</scope>
    <source>
        <tissue evidence="2">Young leaves</tissue>
    </source>
</reference>
<dbReference type="EMBL" id="CP133623">
    <property type="protein sequence ID" value="WMV57969.1"/>
    <property type="molecule type" value="Genomic_DNA"/>
</dbReference>
<gene>
    <name evidence="2" type="ORF">MTR67_051354</name>
</gene>
<dbReference type="InterPro" id="IPR056924">
    <property type="entry name" value="SH3_Tf2-1"/>
</dbReference>
<evidence type="ECO:0000313" key="2">
    <source>
        <dbReference type="EMBL" id="WMV57969.1"/>
    </source>
</evidence>
<dbReference type="PANTHER" id="PTHR46148:SF58">
    <property type="entry name" value="RETROTRANSPOSON PROTEIN"/>
    <property type="match status" value="1"/>
</dbReference>
<organism evidence="2 3">
    <name type="scientific">Solanum verrucosum</name>
    <dbReference type="NCBI Taxonomy" id="315347"/>
    <lineage>
        <taxon>Eukaryota</taxon>
        <taxon>Viridiplantae</taxon>
        <taxon>Streptophyta</taxon>
        <taxon>Embryophyta</taxon>
        <taxon>Tracheophyta</taxon>
        <taxon>Spermatophyta</taxon>
        <taxon>Magnoliopsida</taxon>
        <taxon>eudicotyledons</taxon>
        <taxon>Gunneridae</taxon>
        <taxon>Pentapetalae</taxon>
        <taxon>asterids</taxon>
        <taxon>lamiids</taxon>
        <taxon>Solanales</taxon>
        <taxon>Solanaceae</taxon>
        <taxon>Solanoideae</taxon>
        <taxon>Solaneae</taxon>
        <taxon>Solanum</taxon>
    </lineage>
</organism>
<proteinExistence type="predicted"/>
<dbReference type="InterPro" id="IPR043502">
    <property type="entry name" value="DNA/RNA_pol_sf"/>
</dbReference>
<dbReference type="PANTHER" id="PTHR46148">
    <property type="entry name" value="CHROMO DOMAIN-CONTAINING PROTEIN"/>
    <property type="match status" value="1"/>
</dbReference>
<name>A0AAF0V629_SOLVR</name>
<accession>A0AAF0V629</accession>
<protein>
    <recommendedName>
        <fullName evidence="1">Tf2-1-like SH3-like domain-containing protein</fullName>
    </recommendedName>
</protein>
<dbReference type="AlphaFoldDB" id="A0AAF0V629"/>
<dbReference type="SUPFAM" id="SSF56672">
    <property type="entry name" value="DNA/RNA polymerases"/>
    <property type="match status" value="1"/>
</dbReference>
<feature type="domain" description="Tf2-1-like SH3-like" evidence="1">
    <location>
        <begin position="251"/>
        <end position="314"/>
    </location>
</feature>
<dbReference type="Pfam" id="PF24626">
    <property type="entry name" value="SH3_Tf2-1"/>
    <property type="match status" value="1"/>
</dbReference>
<sequence>MDISFLMIHAQQIVEEKLKEISKEAKRTRIDDGDFSHSRCGRKNEGICLTSIGGCFGYGKSGHKIRSKDENVDHLRVVLQVLKDLQIIVKFSKCKFWLRFMSFLCHIISGKDIEVDSKKMDVGDIIVHNGSKSSFVSDVKAKQGLDPVLVEIKEAVHKNYVEALSQEGDGVLRYQVYEWNGMKNDITEFVAKCPNCHQVKVEQQKSGGPELVHRAMKNVRLSRERLKTTQSLQKSYADLRRRDHNFDVEHLIYLKISPMKGVKRFGKRGKLSPRYVGSYHILRRIGKVSYQLDFPNDLASVHTVFYISLLKKCVGDSKSFLPMEILGI</sequence>